<dbReference type="OrthoDB" id="6428749at2759"/>
<feature type="active site" description="Acyl-ester intermediate" evidence="5">
    <location>
        <position position="276"/>
    </location>
</feature>
<dbReference type="PANTHER" id="PTHR46072">
    <property type="entry name" value="AMIDASE-RELATED-RELATED"/>
    <property type="match status" value="1"/>
</dbReference>
<feature type="binding site" evidence="6">
    <location>
        <begin position="273"/>
        <end position="276"/>
    </location>
    <ligand>
        <name>substrate</name>
    </ligand>
</feature>
<dbReference type="PIRSF" id="PIRSF001221">
    <property type="entry name" value="Amidase_fungi"/>
    <property type="match status" value="1"/>
</dbReference>
<keyword evidence="9" id="KW-1185">Reference proteome</keyword>
<feature type="active site" description="Charge relay system" evidence="5">
    <location>
        <position position="252"/>
    </location>
</feature>
<dbReference type="InterPro" id="IPR036928">
    <property type="entry name" value="AS_sf"/>
</dbReference>
<accession>A0A316VFW2</accession>
<evidence type="ECO:0000256" key="6">
    <source>
        <dbReference type="PIRSR" id="PIRSR001221-2"/>
    </source>
</evidence>
<dbReference type="STRING" id="1280837.A0A316VFW2"/>
<evidence type="ECO:0000313" key="9">
    <source>
        <dbReference type="Proteomes" id="UP000245771"/>
    </source>
</evidence>
<keyword evidence="4" id="KW-0378">Hydrolase</keyword>
<dbReference type="AlphaFoldDB" id="A0A316VFW2"/>
<feature type="active site" description="Charge relay system" evidence="5">
    <location>
        <position position="141"/>
    </location>
</feature>
<dbReference type="InterPro" id="IPR023631">
    <property type="entry name" value="Amidase_dom"/>
</dbReference>
<feature type="domain" description="Amidase" evidence="7">
    <location>
        <begin position="84"/>
        <end position="171"/>
    </location>
</feature>
<dbReference type="GO" id="GO:0004040">
    <property type="term" value="F:amidase activity"/>
    <property type="evidence" value="ECO:0007669"/>
    <property type="project" value="UniProtKB-EC"/>
</dbReference>
<evidence type="ECO:0000313" key="8">
    <source>
        <dbReference type="EMBL" id="PWN35203.1"/>
    </source>
</evidence>
<dbReference type="PROSITE" id="PS00571">
    <property type="entry name" value="AMIDASES"/>
    <property type="match status" value="1"/>
</dbReference>
<evidence type="ECO:0000256" key="2">
    <source>
        <dbReference type="ARBA" id="ARBA00009199"/>
    </source>
</evidence>
<comment type="similarity">
    <text evidence="2">Belongs to the amidase family.</text>
</comment>
<comment type="catalytic activity">
    <reaction evidence="1">
        <text>a monocarboxylic acid amide + H2O = a monocarboxylate + NH4(+)</text>
        <dbReference type="Rhea" id="RHEA:12020"/>
        <dbReference type="ChEBI" id="CHEBI:15377"/>
        <dbReference type="ChEBI" id="CHEBI:28938"/>
        <dbReference type="ChEBI" id="CHEBI:35757"/>
        <dbReference type="ChEBI" id="CHEBI:83628"/>
        <dbReference type="EC" id="3.5.1.4"/>
    </reaction>
</comment>
<feature type="binding site" evidence="6">
    <location>
        <position position="252"/>
    </location>
    <ligand>
        <name>substrate</name>
    </ligand>
</feature>
<feature type="domain" description="Amidase" evidence="7">
    <location>
        <begin position="200"/>
        <end position="592"/>
    </location>
</feature>
<dbReference type="Gene3D" id="3.90.1300.10">
    <property type="entry name" value="Amidase signature (AS) domain"/>
    <property type="match status" value="2"/>
</dbReference>
<evidence type="ECO:0000256" key="4">
    <source>
        <dbReference type="ARBA" id="ARBA00022801"/>
    </source>
</evidence>
<evidence type="ECO:0000256" key="3">
    <source>
        <dbReference type="ARBA" id="ARBA00012922"/>
    </source>
</evidence>
<dbReference type="SUPFAM" id="SSF75304">
    <property type="entry name" value="Amidase signature (AS) enzymes"/>
    <property type="match status" value="2"/>
</dbReference>
<protein>
    <recommendedName>
        <fullName evidence="3">amidase</fullName>
        <ecNumber evidence="3">3.5.1.4</ecNumber>
    </recommendedName>
</protein>
<evidence type="ECO:0000256" key="5">
    <source>
        <dbReference type="PIRSR" id="PIRSR001221-1"/>
    </source>
</evidence>
<proteinExistence type="inferred from homology"/>
<evidence type="ECO:0000256" key="1">
    <source>
        <dbReference type="ARBA" id="ARBA00001311"/>
    </source>
</evidence>
<dbReference type="RefSeq" id="XP_025355505.1">
    <property type="nucleotide sequence ID" value="XM_025501392.1"/>
</dbReference>
<name>A0A316VFW2_9BASI</name>
<feature type="binding site" evidence="6">
    <location>
        <position position="226"/>
    </location>
    <ligand>
        <name>substrate</name>
    </ligand>
</feature>
<evidence type="ECO:0000259" key="7">
    <source>
        <dbReference type="Pfam" id="PF01425"/>
    </source>
</evidence>
<gene>
    <name evidence="8" type="ORF">FA14DRAFT_184489</name>
</gene>
<dbReference type="EMBL" id="KZ819603">
    <property type="protein sequence ID" value="PWN35203.1"/>
    <property type="molecule type" value="Genomic_DNA"/>
</dbReference>
<dbReference type="InParanoid" id="A0A316VFW2"/>
<dbReference type="GeneID" id="37023173"/>
<reference evidence="8 9" key="1">
    <citation type="journal article" date="2018" name="Mol. Biol. Evol.">
        <title>Broad Genomic Sampling Reveals a Smut Pathogenic Ancestry of the Fungal Clade Ustilaginomycotina.</title>
        <authorList>
            <person name="Kijpornyongpan T."/>
            <person name="Mondo S.J."/>
            <person name="Barry K."/>
            <person name="Sandor L."/>
            <person name="Lee J."/>
            <person name="Lipzen A."/>
            <person name="Pangilinan J."/>
            <person name="LaButti K."/>
            <person name="Hainaut M."/>
            <person name="Henrissat B."/>
            <person name="Grigoriev I.V."/>
            <person name="Spatafora J.W."/>
            <person name="Aime M.C."/>
        </authorList>
    </citation>
    <scope>NUCLEOTIDE SEQUENCE [LARGE SCALE GENOMIC DNA]</scope>
    <source>
        <strain evidence="8 9">MCA 3882</strain>
    </source>
</reference>
<dbReference type="Pfam" id="PF01425">
    <property type="entry name" value="Amidase"/>
    <property type="match status" value="2"/>
</dbReference>
<dbReference type="EC" id="3.5.1.4" evidence="3"/>
<dbReference type="Proteomes" id="UP000245771">
    <property type="component" value="Unassembled WGS sequence"/>
</dbReference>
<dbReference type="InterPro" id="IPR020556">
    <property type="entry name" value="Amidase_CS"/>
</dbReference>
<organism evidence="8 9">
    <name type="scientific">Meira miltonrushii</name>
    <dbReference type="NCBI Taxonomy" id="1280837"/>
    <lineage>
        <taxon>Eukaryota</taxon>
        <taxon>Fungi</taxon>
        <taxon>Dikarya</taxon>
        <taxon>Basidiomycota</taxon>
        <taxon>Ustilaginomycotina</taxon>
        <taxon>Exobasidiomycetes</taxon>
        <taxon>Exobasidiales</taxon>
        <taxon>Brachybasidiaceae</taxon>
        <taxon>Meira</taxon>
    </lineage>
</organism>
<dbReference type="PANTHER" id="PTHR46072:SF4">
    <property type="entry name" value="AMIDASE C550.07-RELATED"/>
    <property type="match status" value="1"/>
</dbReference>
<sequence>MHTHFQDGDWQAAIERYNVSVALPKELIVPGLDKTRKTLSGNIPNDQPNVAGKSFEQVLSESKSAEATKLRDAIVQGRWTVTQVMEAFLVKAALAQQVLGCYAEIYFDRSLQRAKELDALLTKSKDVAQLGSLFGVPISIKAHLGLEGSGSDRGFVFDVLDQESTDAILTREESKSKDDPSRLTDSTLALLRKQGTHVQTVTGHAISMLLEQGAIIIAKTTMPQSIMQLDTRSNLHGQTLNPRNVHLSPGGSSGGEAASVSSGATLLGVGTDIGGSVRQPAACVGLYGLRPTIGRINNSGTRTTMLGNEGILGTMGPFARSLQDLELLTSVLVKDSTRSDPHLCPPLPWTGFQKPTVDAGKKLNVGVLLDDGFVQPITPIRRAMHDVIEKLQASGKVNIVYVNPADYGERGWWMARQLYFMENGELLRSLASLTGEPLMKLTEYVFSPPVHLHSASDIWLLQYQREAFKKQFWQHVFVNGGGKQALAQPLDVLLCPAAALAAARPQQIYYWGYTSLFNLTDLPGVTFPVAGYAAQAEKDKAFEATKGGKLKPSISDLDQGTIKEYETYREVFENAPIGLQLIGHRFREEELLGTLAMVEDIIGNKK</sequence>